<organism evidence="2 3">
    <name type="scientific">Buddleja alternifolia</name>
    <dbReference type="NCBI Taxonomy" id="168488"/>
    <lineage>
        <taxon>Eukaryota</taxon>
        <taxon>Viridiplantae</taxon>
        <taxon>Streptophyta</taxon>
        <taxon>Embryophyta</taxon>
        <taxon>Tracheophyta</taxon>
        <taxon>Spermatophyta</taxon>
        <taxon>Magnoliopsida</taxon>
        <taxon>eudicotyledons</taxon>
        <taxon>Gunneridae</taxon>
        <taxon>Pentapetalae</taxon>
        <taxon>asterids</taxon>
        <taxon>lamiids</taxon>
        <taxon>Lamiales</taxon>
        <taxon>Scrophulariaceae</taxon>
        <taxon>Buddlejeae</taxon>
        <taxon>Buddleja</taxon>
    </lineage>
</organism>
<dbReference type="PANTHER" id="PTHR31374:SF28">
    <property type="entry name" value="SAUR-LIKE AUXIN-RESPONSIVE PROTEIN FAMILY"/>
    <property type="match status" value="1"/>
</dbReference>
<evidence type="ECO:0000313" key="2">
    <source>
        <dbReference type="EMBL" id="KAG8388754.1"/>
    </source>
</evidence>
<protein>
    <recommendedName>
        <fullName evidence="4">Small auxin up regulated protein</fullName>
    </recommendedName>
</protein>
<evidence type="ECO:0000313" key="3">
    <source>
        <dbReference type="Proteomes" id="UP000826271"/>
    </source>
</evidence>
<dbReference type="InterPro" id="IPR003676">
    <property type="entry name" value="SAUR_fam"/>
</dbReference>
<dbReference type="PANTHER" id="PTHR31374">
    <property type="entry name" value="AUXIN-INDUCED PROTEIN-LIKE-RELATED"/>
    <property type="match status" value="1"/>
</dbReference>
<sequence length="100" mass="11049">MSSKKLDSMKKLANIVICNGEGGSTPTGTFAVYVGEDRQRFVVPTSYLSHPLFKIMLEKAYNELGFDQRNGLVLPCSVVAFQEMVNAIEAVMGNFILANW</sequence>
<dbReference type="EMBL" id="WHWC01000002">
    <property type="protein sequence ID" value="KAG8388754.1"/>
    <property type="molecule type" value="Genomic_DNA"/>
</dbReference>
<dbReference type="Pfam" id="PF02519">
    <property type="entry name" value="Auxin_inducible"/>
    <property type="match status" value="1"/>
</dbReference>
<comment type="similarity">
    <text evidence="1">Belongs to the ARG7 family.</text>
</comment>
<evidence type="ECO:0000256" key="1">
    <source>
        <dbReference type="ARBA" id="ARBA00006974"/>
    </source>
</evidence>
<accession>A0AAV6Y1A9</accession>
<proteinExistence type="inferred from homology"/>
<dbReference type="AlphaFoldDB" id="A0AAV6Y1A9"/>
<evidence type="ECO:0008006" key="4">
    <source>
        <dbReference type="Google" id="ProtNLM"/>
    </source>
</evidence>
<dbReference type="GO" id="GO:0009733">
    <property type="term" value="P:response to auxin"/>
    <property type="evidence" value="ECO:0007669"/>
    <property type="project" value="InterPro"/>
</dbReference>
<keyword evidence="3" id="KW-1185">Reference proteome</keyword>
<dbReference type="Proteomes" id="UP000826271">
    <property type="component" value="Unassembled WGS sequence"/>
</dbReference>
<reference evidence="2" key="1">
    <citation type="submission" date="2019-10" db="EMBL/GenBank/DDBJ databases">
        <authorList>
            <person name="Zhang R."/>
            <person name="Pan Y."/>
            <person name="Wang J."/>
            <person name="Ma R."/>
            <person name="Yu S."/>
        </authorList>
    </citation>
    <scope>NUCLEOTIDE SEQUENCE</scope>
    <source>
        <strain evidence="2">LA-IB0</strain>
        <tissue evidence="2">Leaf</tissue>
    </source>
</reference>
<comment type="caution">
    <text evidence="2">The sequence shown here is derived from an EMBL/GenBank/DDBJ whole genome shotgun (WGS) entry which is preliminary data.</text>
</comment>
<name>A0AAV6Y1A9_9LAMI</name>
<gene>
    <name evidence="2" type="ORF">BUALT_Bualt02G0158200</name>
</gene>